<dbReference type="Gene3D" id="3.40.630.30">
    <property type="match status" value="1"/>
</dbReference>
<keyword evidence="9" id="KW-1185">Reference proteome</keyword>
<dbReference type="NCBIfam" id="TIGR03019">
    <property type="entry name" value="pepcterm_femAB"/>
    <property type="match status" value="1"/>
</dbReference>
<evidence type="ECO:0000313" key="8">
    <source>
        <dbReference type="EMBL" id="SMC26405.1"/>
    </source>
</evidence>
<keyword evidence="4" id="KW-0573">Peptidoglycan synthesis</keyword>
<dbReference type="AlphaFoldDB" id="A0A1W1XRD1"/>
<dbReference type="InterPro" id="IPR038740">
    <property type="entry name" value="BioF2-like_GNAT_dom"/>
</dbReference>
<keyword evidence="2" id="KW-0808">Transferase</keyword>
<dbReference type="GO" id="GO:0008360">
    <property type="term" value="P:regulation of cell shape"/>
    <property type="evidence" value="ECO:0007669"/>
    <property type="project" value="UniProtKB-KW"/>
</dbReference>
<keyword evidence="5" id="KW-0012">Acyltransferase</keyword>
<dbReference type="PROSITE" id="PS51191">
    <property type="entry name" value="FEMABX"/>
    <property type="match status" value="1"/>
</dbReference>
<dbReference type="RefSeq" id="WP_084058546.1">
    <property type="nucleotide sequence ID" value="NZ_FWXF01000016.1"/>
</dbReference>
<evidence type="ECO:0000256" key="4">
    <source>
        <dbReference type="ARBA" id="ARBA00022984"/>
    </source>
</evidence>
<dbReference type="OrthoDB" id="9773932at2"/>
<evidence type="ECO:0000256" key="2">
    <source>
        <dbReference type="ARBA" id="ARBA00022679"/>
    </source>
</evidence>
<organism evidence="8 9">
    <name type="scientific">Desulfacinum hydrothermale DSM 13146</name>
    <dbReference type="NCBI Taxonomy" id="1121390"/>
    <lineage>
        <taxon>Bacteria</taxon>
        <taxon>Pseudomonadati</taxon>
        <taxon>Thermodesulfobacteriota</taxon>
        <taxon>Syntrophobacteria</taxon>
        <taxon>Syntrophobacterales</taxon>
        <taxon>Syntrophobacteraceae</taxon>
        <taxon>Desulfacinum</taxon>
    </lineage>
</organism>
<comment type="similarity">
    <text evidence="1">Belongs to the FemABX family.</text>
</comment>
<dbReference type="GO" id="GO:0009252">
    <property type="term" value="P:peptidoglycan biosynthetic process"/>
    <property type="evidence" value="ECO:0007669"/>
    <property type="project" value="UniProtKB-KW"/>
</dbReference>
<dbReference type="InterPro" id="IPR017469">
    <property type="entry name" value="PEP-CTERM_FemAB-rel"/>
</dbReference>
<feature type="domain" description="BioF2-like acetyltransferase" evidence="7">
    <location>
        <begin position="153"/>
        <end position="290"/>
    </location>
</feature>
<keyword evidence="6" id="KW-0961">Cell wall biogenesis/degradation</keyword>
<dbReference type="GO" id="GO:0016755">
    <property type="term" value="F:aminoacyltransferase activity"/>
    <property type="evidence" value="ECO:0007669"/>
    <property type="project" value="InterPro"/>
</dbReference>
<reference evidence="8 9" key="1">
    <citation type="submission" date="2017-04" db="EMBL/GenBank/DDBJ databases">
        <authorList>
            <person name="Afonso C.L."/>
            <person name="Miller P.J."/>
            <person name="Scott M.A."/>
            <person name="Spackman E."/>
            <person name="Goraichik I."/>
            <person name="Dimitrov K.M."/>
            <person name="Suarez D.L."/>
            <person name="Swayne D.E."/>
        </authorList>
    </citation>
    <scope>NUCLEOTIDE SEQUENCE [LARGE SCALE GENOMIC DNA]</scope>
    <source>
        <strain evidence="8 9">DSM 13146</strain>
    </source>
</reference>
<sequence length="348" mass="40183">MLKIRNYVASDRAAWDAYVAAHPRGTPFHTTAWKQMVELSFDHRSTYLVAEEFRRVGESPALVGVLPLFEMRSRLFGHYFLSVPFAESGGVLADSPQVERVLIHDATALVARRDAAYLELRNRRPVDGLPTKDLYVSFRKEMASDPDQNLKAIPRKSRRMVRVGMKRGLWSETGSHLLDTFYQILAANYHRLGTPVFSRRLFRNLLDAFGRRAQILVVRTRQGVPVAAVLSLFWRDAVMPYYAGSLFAYRHLAPNDFMYWELMRRSCLAGFRWFDFGRSKKGTGSYAFKKHWGFEPEPLAYQYVLHRTRALPDVSPANPRYRLLIQMWRRLPHGVTRLVGPPIARHLG</sequence>
<evidence type="ECO:0000259" key="7">
    <source>
        <dbReference type="Pfam" id="PF13480"/>
    </source>
</evidence>
<evidence type="ECO:0000313" key="9">
    <source>
        <dbReference type="Proteomes" id="UP000192783"/>
    </source>
</evidence>
<keyword evidence="3" id="KW-0133">Cell shape</keyword>
<dbReference type="STRING" id="1121390.SAMN02746041_02625"/>
<dbReference type="SUPFAM" id="SSF55729">
    <property type="entry name" value="Acyl-CoA N-acyltransferases (Nat)"/>
    <property type="match status" value="2"/>
</dbReference>
<dbReference type="InterPro" id="IPR003447">
    <property type="entry name" value="FEMABX"/>
</dbReference>
<dbReference type="InterPro" id="IPR050644">
    <property type="entry name" value="PG_Glycine_Bridge_Synth"/>
</dbReference>
<dbReference type="PANTHER" id="PTHR36174:SF1">
    <property type="entry name" value="LIPID II:GLYCINE GLYCYLTRANSFERASE"/>
    <property type="match status" value="1"/>
</dbReference>
<dbReference type="Pfam" id="PF13480">
    <property type="entry name" value="Acetyltransf_6"/>
    <property type="match status" value="1"/>
</dbReference>
<evidence type="ECO:0000256" key="1">
    <source>
        <dbReference type="ARBA" id="ARBA00009943"/>
    </source>
</evidence>
<accession>A0A1W1XRD1</accession>
<evidence type="ECO:0000256" key="5">
    <source>
        <dbReference type="ARBA" id="ARBA00023315"/>
    </source>
</evidence>
<protein>
    <submittedName>
        <fullName evidence="8">FemAB-related protein, PEP-CTERM system-associated</fullName>
    </submittedName>
</protein>
<name>A0A1W1XRD1_9BACT</name>
<proteinExistence type="inferred from homology"/>
<dbReference type="GO" id="GO:0071555">
    <property type="term" value="P:cell wall organization"/>
    <property type="evidence" value="ECO:0007669"/>
    <property type="project" value="UniProtKB-KW"/>
</dbReference>
<dbReference type="Proteomes" id="UP000192783">
    <property type="component" value="Unassembled WGS sequence"/>
</dbReference>
<dbReference type="PANTHER" id="PTHR36174">
    <property type="entry name" value="LIPID II:GLYCINE GLYCYLTRANSFERASE"/>
    <property type="match status" value="1"/>
</dbReference>
<evidence type="ECO:0000256" key="3">
    <source>
        <dbReference type="ARBA" id="ARBA00022960"/>
    </source>
</evidence>
<evidence type="ECO:0000256" key="6">
    <source>
        <dbReference type="ARBA" id="ARBA00023316"/>
    </source>
</evidence>
<dbReference type="InterPro" id="IPR016181">
    <property type="entry name" value="Acyl_CoA_acyltransferase"/>
</dbReference>
<gene>
    <name evidence="8" type="ORF">SAMN02746041_02625</name>
</gene>
<dbReference type="EMBL" id="FWXF01000016">
    <property type="protein sequence ID" value="SMC26405.1"/>
    <property type="molecule type" value="Genomic_DNA"/>
</dbReference>